<feature type="region of interest" description="Disordered" evidence="9">
    <location>
        <begin position="608"/>
        <end position="644"/>
    </location>
</feature>
<reference evidence="11" key="1">
    <citation type="journal article" date="2012" name="Nature">
        <title>The oyster genome reveals stress adaptation and complexity of shell formation.</title>
        <authorList>
            <person name="Zhang G."/>
            <person name="Fang X."/>
            <person name="Guo X."/>
            <person name="Li L."/>
            <person name="Luo R."/>
            <person name="Xu F."/>
            <person name="Yang P."/>
            <person name="Zhang L."/>
            <person name="Wang X."/>
            <person name="Qi H."/>
            <person name="Xiong Z."/>
            <person name="Que H."/>
            <person name="Xie Y."/>
            <person name="Holland P.W."/>
            <person name="Paps J."/>
            <person name="Zhu Y."/>
            <person name="Wu F."/>
            <person name="Chen Y."/>
            <person name="Wang J."/>
            <person name="Peng C."/>
            <person name="Meng J."/>
            <person name="Yang L."/>
            <person name="Liu J."/>
            <person name="Wen B."/>
            <person name="Zhang N."/>
            <person name="Huang Z."/>
            <person name="Zhu Q."/>
            <person name="Feng Y."/>
            <person name="Mount A."/>
            <person name="Hedgecock D."/>
            <person name="Xu Z."/>
            <person name="Liu Y."/>
            <person name="Domazet-Loso T."/>
            <person name="Du Y."/>
            <person name="Sun X."/>
            <person name="Zhang S."/>
            <person name="Liu B."/>
            <person name="Cheng P."/>
            <person name="Jiang X."/>
            <person name="Li J."/>
            <person name="Fan D."/>
            <person name="Wang W."/>
            <person name="Fu W."/>
            <person name="Wang T."/>
            <person name="Wang B."/>
            <person name="Zhang J."/>
            <person name="Peng Z."/>
            <person name="Li Y."/>
            <person name="Li N."/>
            <person name="Wang J."/>
            <person name="Chen M."/>
            <person name="He Y."/>
            <person name="Tan F."/>
            <person name="Song X."/>
            <person name="Zheng Q."/>
            <person name="Huang R."/>
            <person name="Yang H."/>
            <person name="Du X."/>
            <person name="Chen L."/>
            <person name="Yang M."/>
            <person name="Gaffney P.M."/>
            <person name="Wang S."/>
            <person name="Luo L."/>
            <person name="She Z."/>
            <person name="Ming Y."/>
            <person name="Huang W."/>
            <person name="Zhang S."/>
            <person name="Huang B."/>
            <person name="Zhang Y."/>
            <person name="Qu T."/>
            <person name="Ni P."/>
            <person name="Miao G."/>
            <person name="Wang J."/>
            <person name="Wang Q."/>
            <person name="Steinberg C.E."/>
            <person name="Wang H."/>
            <person name="Li N."/>
            <person name="Qian L."/>
            <person name="Zhang G."/>
            <person name="Li Y."/>
            <person name="Yang H."/>
            <person name="Liu X."/>
            <person name="Wang J."/>
            <person name="Yin Y."/>
            <person name="Wang J."/>
        </authorList>
    </citation>
    <scope>NUCLEOTIDE SEQUENCE [LARGE SCALE GENOMIC DNA]</scope>
    <source>
        <strain evidence="11">05x7-T-G4-1.051#20</strain>
    </source>
</reference>
<evidence type="ECO:0000256" key="3">
    <source>
        <dbReference type="ARBA" id="ARBA00017770"/>
    </source>
</evidence>
<dbReference type="GO" id="GO:0006270">
    <property type="term" value="P:DNA replication initiation"/>
    <property type="evidence" value="ECO:0007669"/>
    <property type="project" value="InterPro"/>
</dbReference>
<feature type="compositionally biased region" description="Acidic residues" evidence="9">
    <location>
        <begin position="135"/>
        <end position="157"/>
    </location>
</feature>
<dbReference type="InterPro" id="IPR055065">
    <property type="entry name" value="OB_MCM10"/>
</dbReference>
<dbReference type="PANTHER" id="PTHR13454">
    <property type="entry name" value="PROTEIN MCM10 HOMOLOG"/>
    <property type="match status" value="1"/>
</dbReference>
<dbReference type="Gene3D" id="2.40.50.140">
    <property type="entry name" value="Nucleic acid-binding proteins"/>
    <property type="match status" value="1"/>
</dbReference>
<dbReference type="FunFam" id="2.40.50.140:FF:000174">
    <property type="entry name" value="DNA replication licensing factor mcm10"/>
    <property type="match status" value="1"/>
</dbReference>
<feature type="compositionally biased region" description="Polar residues" evidence="9">
    <location>
        <begin position="622"/>
        <end position="635"/>
    </location>
</feature>
<feature type="region of interest" description="Disordered" evidence="9">
    <location>
        <begin position="177"/>
        <end position="229"/>
    </location>
</feature>
<dbReference type="InterPro" id="IPR056791">
    <property type="entry name" value="Znf_Mcm10_C"/>
</dbReference>
<evidence type="ECO:0000256" key="2">
    <source>
        <dbReference type="ARBA" id="ARBA00009679"/>
    </source>
</evidence>
<dbReference type="InterPro" id="IPR040184">
    <property type="entry name" value="Mcm10"/>
</dbReference>
<evidence type="ECO:0000256" key="6">
    <source>
        <dbReference type="ARBA" id="ARBA00022771"/>
    </source>
</evidence>
<keyword evidence="4" id="KW-0235">DNA replication</keyword>
<proteinExistence type="inferred from homology"/>
<evidence type="ECO:0000256" key="9">
    <source>
        <dbReference type="SAM" id="MobiDB-lite"/>
    </source>
</evidence>
<dbReference type="Pfam" id="PF09332">
    <property type="entry name" value="Mcm10"/>
    <property type="match status" value="1"/>
</dbReference>
<sequence length="879" mass="98512">MSEDECDLDVLVSLLDDDSNSGDVKQRDPPDNKSVGKGNGNSPQSSTLTKGPQPANEDEDCDIDSLAAFLEEDGDFEEGDTGNKLSKNKGISLSEERGGPSESKPACAVISELLQSQSSSDEKCELSLSRTALDEMSEQEEEEDDETDDDTNDDTDIQAELLNIQKKMLELQSQLKKKKKKLTIDSTDENPFFASSDPGDEGKGTSGLFGDSDSDWEELDGDVKPGLSESGQVIHDLMKTADSQRVSSASLEDVKALRQKALKSKSWKTGPFPGQEMVNPPRKNGNENYQSITDPFSGIRIINPKISSMEMKYKMADRKLIKLSKIHLKLKSAELQGDWVTVGVIVHKSEPRTSSSGKSFCIWRLSDLDDCDQTISFFLFGEVFKQHWKNEVKSVVGILNPNKLDKADKGQQDMAFTVNHPNQIMMMGYSQDLGKCAGVSKAGKACTNFINKEQRQFCVYHVQSAYKKTCAKRTELQGSSAVTPKNHVFGRRNNKDSLFFYGGETFTNTKRKASQKDQVTVSKLQAKQLQSQGKFTTMSLHDLDPADKEKLRQLEQKKNDLVDLLATPTVGSLNFVKHLVKKENPKETDCSGDKKVEIQSISPAELLKQHKQDMVRRRKSRQSGLPSLESPQNPKDVTPKLARGGSMDGFISLDMSKKAKPVSSTEIAKLMAISKVKRSGGIQKEDPNALKRKRDSPERNTVDEKEKLEEPPVKRSKLLGNIDENSEEFKNLMKSRSKHTGTLAQVEMEQEERYFMELEKKEKYEDKMQSTMSVRCTVFTCKNCNYTAMKLADKCKTERHTIVKSETSKRFFKCKHCGKRKISIHKYPTEPCECGEYSFQRTAMMEEKKGPKLPGEKLSLRGDEVSYLGAMKQTVYLNI</sequence>
<evidence type="ECO:0000259" key="10">
    <source>
        <dbReference type="SMART" id="SM01280"/>
    </source>
</evidence>
<keyword evidence="7" id="KW-0862">Zinc</keyword>
<keyword evidence="5" id="KW-0479">Metal-binding</keyword>
<dbReference type="GO" id="GO:0008270">
    <property type="term" value="F:zinc ion binding"/>
    <property type="evidence" value="ECO:0007669"/>
    <property type="project" value="UniProtKB-KW"/>
</dbReference>
<feature type="region of interest" description="Disordered" evidence="9">
    <location>
        <begin position="266"/>
        <end position="290"/>
    </location>
</feature>
<feature type="compositionally biased region" description="Basic and acidic residues" evidence="9">
    <location>
        <begin position="683"/>
        <end position="713"/>
    </location>
</feature>
<keyword evidence="8" id="KW-0539">Nucleus</keyword>
<dbReference type="FunCoup" id="K1QYT0">
    <property type="interactions" value="653"/>
</dbReference>
<organism evidence="11">
    <name type="scientific">Magallana gigas</name>
    <name type="common">Pacific oyster</name>
    <name type="synonym">Crassostrea gigas</name>
    <dbReference type="NCBI Taxonomy" id="29159"/>
    <lineage>
        <taxon>Eukaryota</taxon>
        <taxon>Metazoa</taxon>
        <taxon>Spiralia</taxon>
        <taxon>Lophotrochozoa</taxon>
        <taxon>Mollusca</taxon>
        <taxon>Bivalvia</taxon>
        <taxon>Autobranchia</taxon>
        <taxon>Pteriomorphia</taxon>
        <taxon>Ostreida</taxon>
        <taxon>Ostreoidea</taxon>
        <taxon>Ostreidae</taxon>
        <taxon>Magallana</taxon>
    </lineage>
</organism>
<dbReference type="PANTHER" id="PTHR13454:SF11">
    <property type="entry name" value="PROTEIN MCM10 HOMOLOG"/>
    <property type="match status" value="1"/>
</dbReference>
<dbReference type="SMART" id="SM01280">
    <property type="entry name" value="Mcm10"/>
    <property type="match status" value="1"/>
</dbReference>
<dbReference type="AlphaFoldDB" id="K1QYT0"/>
<comment type="subcellular location">
    <subcellularLocation>
        <location evidence="1">Nucleus</location>
    </subcellularLocation>
</comment>
<dbReference type="InterPro" id="IPR015408">
    <property type="entry name" value="Znf_Mcm10/DnaG"/>
</dbReference>
<feature type="region of interest" description="Disordered" evidence="9">
    <location>
        <begin position="677"/>
        <end position="719"/>
    </location>
</feature>
<dbReference type="InParanoid" id="K1QYT0"/>
<dbReference type="GO" id="GO:0003688">
    <property type="term" value="F:DNA replication origin binding"/>
    <property type="evidence" value="ECO:0007669"/>
    <property type="project" value="TreeGrafter"/>
</dbReference>
<dbReference type="InterPro" id="IPR012340">
    <property type="entry name" value="NA-bd_OB-fold"/>
</dbReference>
<dbReference type="GO" id="GO:0003697">
    <property type="term" value="F:single-stranded DNA binding"/>
    <property type="evidence" value="ECO:0007669"/>
    <property type="project" value="InterPro"/>
</dbReference>
<keyword evidence="6" id="KW-0863">Zinc-finger</keyword>
<evidence type="ECO:0000256" key="5">
    <source>
        <dbReference type="ARBA" id="ARBA00022723"/>
    </source>
</evidence>
<evidence type="ECO:0000256" key="7">
    <source>
        <dbReference type="ARBA" id="ARBA00022833"/>
    </source>
</evidence>
<protein>
    <recommendedName>
        <fullName evidence="3">Protein MCM10 homolog</fullName>
    </recommendedName>
</protein>
<feature type="region of interest" description="Disordered" evidence="9">
    <location>
        <begin position="1"/>
        <end position="159"/>
    </location>
</feature>
<accession>K1QYT0</accession>
<name>K1QYT0_MAGGI</name>
<dbReference type="HOGENOM" id="CLU_014680_1_0_1"/>
<comment type="similarity">
    <text evidence="2">Belongs to the MCM10 family.</text>
</comment>
<evidence type="ECO:0000256" key="8">
    <source>
        <dbReference type="ARBA" id="ARBA00023242"/>
    </source>
</evidence>
<feature type="compositionally biased region" description="Polar residues" evidence="9">
    <location>
        <begin position="40"/>
        <end position="50"/>
    </location>
</feature>
<gene>
    <name evidence="11" type="ORF">CGI_10012866</name>
</gene>
<feature type="compositionally biased region" description="Acidic residues" evidence="9">
    <location>
        <begin position="70"/>
        <end position="80"/>
    </location>
</feature>
<dbReference type="Pfam" id="PF24863">
    <property type="entry name" value="zf-CCCH_Mcm10"/>
    <property type="match status" value="2"/>
</dbReference>
<feature type="domain" description="Replication factor Mcm10 C-terminal" evidence="10">
    <location>
        <begin position="565"/>
        <end position="870"/>
    </location>
</feature>
<dbReference type="EMBL" id="JH816695">
    <property type="protein sequence ID" value="EKC26681.1"/>
    <property type="molecule type" value="Genomic_DNA"/>
</dbReference>
<evidence type="ECO:0000256" key="4">
    <source>
        <dbReference type="ARBA" id="ARBA00022705"/>
    </source>
</evidence>
<dbReference type="Pfam" id="PF09329">
    <property type="entry name" value="zf-primase"/>
    <property type="match status" value="1"/>
</dbReference>
<dbReference type="InterPro" id="IPR015411">
    <property type="entry name" value="Rep_factor_Mcm10_C"/>
</dbReference>
<evidence type="ECO:0000313" key="11">
    <source>
        <dbReference type="EMBL" id="EKC26681.1"/>
    </source>
</evidence>
<dbReference type="GO" id="GO:0043596">
    <property type="term" value="C:nuclear replication fork"/>
    <property type="evidence" value="ECO:0007669"/>
    <property type="project" value="TreeGrafter"/>
</dbReference>
<dbReference type="Pfam" id="PF22379">
    <property type="entry name" value="OB_MCM10"/>
    <property type="match status" value="1"/>
</dbReference>
<evidence type="ECO:0000256" key="1">
    <source>
        <dbReference type="ARBA" id="ARBA00004123"/>
    </source>
</evidence>